<dbReference type="AlphaFoldDB" id="A0A9N9FQE1"/>
<gene>
    <name evidence="1" type="ORF">DEBURN_LOCUS7179</name>
</gene>
<proteinExistence type="predicted"/>
<comment type="caution">
    <text evidence="1">The sequence shown here is derived from an EMBL/GenBank/DDBJ whole genome shotgun (WGS) entry which is preliminary data.</text>
</comment>
<keyword evidence="2" id="KW-1185">Reference proteome</keyword>
<sequence>MATKSLRAQVSKSKALDDITNAIIGKQNYATSARESAMSSFNIKISSKQIFTWNHVIQKMEIKENSTKDWINDGHNFSDDFRKFQKSIIEKLKTDPTLSYATDIESIM</sequence>
<protein>
    <submittedName>
        <fullName evidence="1">4845_t:CDS:1</fullName>
    </submittedName>
</protein>
<accession>A0A9N9FQE1</accession>
<organism evidence="1 2">
    <name type="scientific">Diversispora eburnea</name>
    <dbReference type="NCBI Taxonomy" id="1213867"/>
    <lineage>
        <taxon>Eukaryota</taxon>
        <taxon>Fungi</taxon>
        <taxon>Fungi incertae sedis</taxon>
        <taxon>Mucoromycota</taxon>
        <taxon>Glomeromycotina</taxon>
        <taxon>Glomeromycetes</taxon>
        <taxon>Diversisporales</taxon>
        <taxon>Diversisporaceae</taxon>
        <taxon>Diversispora</taxon>
    </lineage>
</organism>
<dbReference type="EMBL" id="CAJVPK010000830">
    <property type="protein sequence ID" value="CAG8552617.1"/>
    <property type="molecule type" value="Genomic_DNA"/>
</dbReference>
<reference evidence="1" key="1">
    <citation type="submission" date="2021-06" db="EMBL/GenBank/DDBJ databases">
        <authorList>
            <person name="Kallberg Y."/>
            <person name="Tangrot J."/>
            <person name="Rosling A."/>
        </authorList>
    </citation>
    <scope>NUCLEOTIDE SEQUENCE</scope>
    <source>
        <strain evidence="1">AZ414A</strain>
    </source>
</reference>
<evidence type="ECO:0000313" key="1">
    <source>
        <dbReference type="EMBL" id="CAG8552617.1"/>
    </source>
</evidence>
<evidence type="ECO:0000313" key="2">
    <source>
        <dbReference type="Proteomes" id="UP000789706"/>
    </source>
</evidence>
<dbReference type="Proteomes" id="UP000789706">
    <property type="component" value="Unassembled WGS sequence"/>
</dbReference>
<name>A0A9N9FQE1_9GLOM</name>
<dbReference type="OrthoDB" id="2440940at2759"/>